<dbReference type="RefSeq" id="WP_107665832.1">
    <property type="nucleotide sequence ID" value="NZ_PZKG01000203.1"/>
</dbReference>
<reference evidence="1 2" key="1">
    <citation type="submission" date="2018-03" db="EMBL/GenBank/DDBJ databases">
        <title>Cereibacter changlensis.</title>
        <authorList>
            <person name="Meyer T.E."/>
            <person name="Miller S."/>
            <person name="Lodha T."/>
            <person name="Gandham S."/>
            <person name="Chintalapati S."/>
            <person name="Chintalapati V.R."/>
        </authorList>
    </citation>
    <scope>NUCLEOTIDE SEQUENCE [LARGE SCALE GENOMIC DNA]</scope>
    <source>
        <strain evidence="1 2">JA139</strain>
    </source>
</reference>
<dbReference type="EMBL" id="PZKG01000203">
    <property type="protein sequence ID" value="PTE19666.1"/>
    <property type="molecule type" value="Genomic_DNA"/>
</dbReference>
<dbReference type="OrthoDB" id="7773997at2"/>
<protein>
    <submittedName>
        <fullName evidence="1">Uncharacterized protein</fullName>
    </submittedName>
</protein>
<accession>A0A2T4JP37</accession>
<name>A0A2T4JP37_9RHOB</name>
<proteinExistence type="predicted"/>
<evidence type="ECO:0000313" key="2">
    <source>
        <dbReference type="Proteomes" id="UP000241010"/>
    </source>
</evidence>
<sequence>MTYKLVFMADGAPTAVATDDLAFACANLGLAITGVERRTTLQPCLQGQPKIAGMIGPCYGGEDDGAPVIRYEDAATHAALGA</sequence>
<organism evidence="1 2">
    <name type="scientific">Cereibacter changlensis JA139</name>
    <dbReference type="NCBI Taxonomy" id="1188249"/>
    <lineage>
        <taxon>Bacteria</taxon>
        <taxon>Pseudomonadati</taxon>
        <taxon>Pseudomonadota</taxon>
        <taxon>Alphaproteobacteria</taxon>
        <taxon>Rhodobacterales</taxon>
        <taxon>Paracoccaceae</taxon>
        <taxon>Cereibacter</taxon>
    </lineage>
</organism>
<comment type="caution">
    <text evidence="1">The sequence shown here is derived from an EMBL/GenBank/DDBJ whole genome shotgun (WGS) entry which is preliminary data.</text>
</comment>
<keyword evidence="2" id="KW-1185">Reference proteome</keyword>
<dbReference type="Proteomes" id="UP000241010">
    <property type="component" value="Unassembled WGS sequence"/>
</dbReference>
<gene>
    <name evidence="1" type="ORF">C5F48_21675</name>
</gene>
<evidence type="ECO:0000313" key="1">
    <source>
        <dbReference type="EMBL" id="PTE19666.1"/>
    </source>
</evidence>
<dbReference type="AlphaFoldDB" id="A0A2T4JP37"/>